<gene>
    <name evidence="14" type="primary">murC</name>
    <name evidence="19" type="ORF">JX360_05925</name>
</gene>
<keyword evidence="10 14" id="KW-0573">Peptidoglycan synthesis</keyword>
<keyword evidence="7 14" id="KW-0547">Nucleotide-binding</keyword>
<dbReference type="PANTHER" id="PTHR43445:SF3">
    <property type="entry name" value="UDP-N-ACETYLMURAMATE--L-ALANINE LIGASE"/>
    <property type="match status" value="1"/>
</dbReference>
<dbReference type="Proteomes" id="UP000830835">
    <property type="component" value="Unassembled WGS sequence"/>
</dbReference>
<dbReference type="PANTHER" id="PTHR43445">
    <property type="entry name" value="UDP-N-ACETYLMURAMATE--L-ALANINE LIGASE-RELATED"/>
    <property type="match status" value="1"/>
</dbReference>
<dbReference type="Pfam" id="PF01225">
    <property type="entry name" value="Mur_ligase"/>
    <property type="match status" value="1"/>
</dbReference>
<feature type="domain" description="Mur ligase N-terminal catalytic" evidence="16">
    <location>
        <begin position="31"/>
        <end position="128"/>
    </location>
</feature>
<dbReference type="InterPro" id="IPR005758">
    <property type="entry name" value="UDP-N-AcMur_Ala_ligase_MurC"/>
</dbReference>
<comment type="caution">
    <text evidence="19">The sequence shown here is derived from an EMBL/GenBank/DDBJ whole genome shotgun (WGS) entry which is preliminary data.</text>
</comment>
<dbReference type="InterPro" id="IPR050061">
    <property type="entry name" value="MurCDEF_pg_biosynth"/>
</dbReference>
<keyword evidence="4 14" id="KW-0963">Cytoplasm</keyword>
<dbReference type="InterPro" id="IPR036565">
    <property type="entry name" value="Mur-like_cat_sf"/>
</dbReference>
<dbReference type="EMBL" id="JAFIRA010000010">
    <property type="protein sequence ID" value="MCJ2542447.1"/>
    <property type="molecule type" value="Genomic_DNA"/>
</dbReference>
<dbReference type="SUPFAM" id="SSF51984">
    <property type="entry name" value="MurCD N-terminal domain"/>
    <property type="match status" value="1"/>
</dbReference>
<dbReference type="InterPro" id="IPR013221">
    <property type="entry name" value="Mur_ligase_cen"/>
</dbReference>
<name>A0ABT0C9J1_THEVL</name>
<comment type="similarity">
    <text evidence="14">Belongs to the MurCDEF family.</text>
</comment>
<comment type="pathway">
    <text evidence="2 14">Cell wall biogenesis; peptidoglycan biosynthesis.</text>
</comment>
<feature type="region of interest" description="Disordered" evidence="15">
    <location>
        <begin position="476"/>
        <end position="506"/>
    </location>
</feature>
<feature type="domain" description="Mur ligase central" evidence="18">
    <location>
        <begin position="134"/>
        <end position="307"/>
    </location>
</feature>
<dbReference type="InterPro" id="IPR036615">
    <property type="entry name" value="Mur_ligase_C_dom_sf"/>
</dbReference>
<evidence type="ECO:0000256" key="13">
    <source>
        <dbReference type="ARBA" id="ARBA00047833"/>
    </source>
</evidence>
<evidence type="ECO:0000256" key="15">
    <source>
        <dbReference type="SAM" id="MobiDB-lite"/>
    </source>
</evidence>
<evidence type="ECO:0000256" key="8">
    <source>
        <dbReference type="ARBA" id="ARBA00022840"/>
    </source>
</evidence>
<feature type="domain" description="Mur ligase C-terminal" evidence="17">
    <location>
        <begin position="330"/>
        <end position="458"/>
    </location>
</feature>
<feature type="binding site" evidence="14">
    <location>
        <begin position="136"/>
        <end position="142"/>
    </location>
    <ligand>
        <name>ATP</name>
        <dbReference type="ChEBI" id="CHEBI:30616"/>
    </ligand>
</feature>
<keyword evidence="20" id="KW-1185">Reference proteome</keyword>
<dbReference type="Pfam" id="PF08245">
    <property type="entry name" value="Mur_ligase_M"/>
    <property type="match status" value="1"/>
</dbReference>
<keyword evidence="6 14" id="KW-0132">Cell division</keyword>
<dbReference type="RefSeq" id="WP_244349717.1">
    <property type="nucleotide sequence ID" value="NZ_JAFIRA010000010.1"/>
</dbReference>
<dbReference type="SUPFAM" id="SSF53244">
    <property type="entry name" value="MurD-like peptide ligases, peptide-binding domain"/>
    <property type="match status" value="1"/>
</dbReference>
<comment type="subcellular location">
    <subcellularLocation>
        <location evidence="1 14">Cytoplasm</location>
    </subcellularLocation>
</comment>
<evidence type="ECO:0000256" key="6">
    <source>
        <dbReference type="ARBA" id="ARBA00022618"/>
    </source>
</evidence>
<evidence type="ECO:0000256" key="14">
    <source>
        <dbReference type="HAMAP-Rule" id="MF_00046"/>
    </source>
</evidence>
<dbReference type="EC" id="6.3.2.8" evidence="3 14"/>
<dbReference type="SUPFAM" id="SSF53623">
    <property type="entry name" value="MurD-like peptide ligases, catalytic domain"/>
    <property type="match status" value="1"/>
</dbReference>
<evidence type="ECO:0000259" key="17">
    <source>
        <dbReference type="Pfam" id="PF02875"/>
    </source>
</evidence>
<evidence type="ECO:0000256" key="10">
    <source>
        <dbReference type="ARBA" id="ARBA00022984"/>
    </source>
</evidence>
<keyword evidence="11 14" id="KW-0131">Cell cycle</keyword>
<evidence type="ECO:0000259" key="18">
    <source>
        <dbReference type="Pfam" id="PF08245"/>
    </source>
</evidence>
<organism evidence="19 20">
    <name type="scientific">Thermostichus vulcanus str. 'Rupite'</name>
    <dbReference type="NCBI Taxonomy" id="2813851"/>
    <lineage>
        <taxon>Bacteria</taxon>
        <taxon>Bacillati</taxon>
        <taxon>Cyanobacteriota</taxon>
        <taxon>Cyanophyceae</taxon>
        <taxon>Thermostichales</taxon>
        <taxon>Thermostichaceae</taxon>
        <taxon>Thermostichus</taxon>
    </lineage>
</organism>
<evidence type="ECO:0000313" key="19">
    <source>
        <dbReference type="EMBL" id="MCJ2542447.1"/>
    </source>
</evidence>
<accession>A0ABT0C9J1</accession>
<keyword evidence="5 14" id="KW-0436">Ligase</keyword>
<protein>
    <recommendedName>
        <fullName evidence="3 14">UDP-N-acetylmuramate--L-alanine ligase</fullName>
        <ecNumber evidence="3 14">6.3.2.8</ecNumber>
    </recommendedName>
    <alternativeName>
        <fullName evidence="14">UDP-N-acetylmuramoyl-L-alanine synthetase</fullName>
    </alternativeName>
</protein>
<evidence type="ECO:0000256" key="4">
    <source>
        <dbReference type="ARBA" id="ARBA00022490"/>
    </source>
</evidence>
<keyword evidence="8 14" id="KW-0067">ATP-binding</keyword>
<evidence type="ECO:0000313" key="20">
    <source>
        <dbReference type="Proteomes" id="UP000830835"/>
    </source>
</evidence>
<evidence type="ECO:0000256" key="9">
    <source>
        <dbReference type="ARBA" id="ARBA00022960"/>
    </source>
</evidence>
<dbReference type="NCBIfam" id="TIGR01082">
    <property type="entry name" value="murC"/>
    <property type="match status" value="1"/>
</dbReference>
<evidence type="ECO:0000256" key="2">
    <source>
        <dbReference type="ARBA" id="ARBA00004752"/>
    </source>
</evidence>
<proteinExistence type="inferred from homology"/>
<evidence type="ECO:0000256" key="12">
    <source>
        <dbReference type="ARBA" id="ARBA00023316"/>
    </source>
</evidence>
<dbReference type="Pfam" id="PF02875">
    <property type="entry name" value="Mur_ligase_C"/>
    <property type="match status" value="1"/>
</dbReference>
<comment type="function">
    <text evidence="14">Cell wall formation.</text>
</comment>
<evidence type="ECO:0000256" key="7">
    <source>
        <dbReference type="ARBA" id="ARBA00022741"/>
    </source>
</evidence>
<dbReference type="GO" id="GO:0008763">
    <property type="term" value="F:UDP-N-acetylmuramate-L-alanine ligase activity"/>
    <property type="evidence" value="ECO:0007669"/>
    <property type="project" value="UniProtKB-EC"/>
</dbReference>
<evidence type="ECO:0000256" key="11">
    <source>
        <dbReference type="ARBA" id="ARBA00023306"/>
    </source>
</evidence>
<dbReference type="Gene3D" id="3.40.50.720">
    <property type="entry name" value="NAD(P)-binding Rossmann-like Domain"/>
    <property type="match status" value="1"/>
</dbReference>
<evidence type="ECO:0000259" key="16">
    <source>
        <dbReference type="Pfam" id="PF01225"/>
    </source>
</evidence>
<evidence type="ECO:0000256" key="1">
    <source>
        <dbReference type="ARBA" id="ARBA00004496"/>
    </source>
</evidence>
<dbReference type="InterPro" id="IPR000713">
    <property type="entry name" value="Mur_ligase_N"/>
</dbReference>
<evidence type="ECO:0000256" key="3">
    <source>
        <dbReference type="ARBA" id="ARBA00012211"/>
    </source>
</evidence>
<comment type="catalytic activity">
    <reaction evidence="13 14">
        <text>UDP-N-acetyl-alpha-D-muramate + L-alanine + ATP = UDP-N-acetyl-alpha-D-muramoyl-L-alanine + ADP + phosphate + H(+)</text>
        <dbReference type="Rhea" id="RHEA:23372"/>
        <dbReference type="ChEBI" id="CHEBI:15378"/>
        <dbReference type="ChEBI" id="CHEBI:30616"/>
        <dbReference type="ChEBI" id="CHEBI:43474"/>
        <dbReference type="ChEBI" id="CHEBI:57972"/>
        <dbReference type="ChEBI" id="CHEBI:70757"/>
        <dbReference type="ChEBI" id="CHEBI:83898"/>
        <dbReference type="ChEBI" id="CHEBI:456216"/>
        <dbReference type="EC" id="6.3.2.8"/>
    </reaction>
</comment>
<keyword evidence="9 14" id="KW-0133">Cell shape</keyword>
<evidence type="ECO:0000256" key="5">
    <source>
        <dbReference type="ARBA" id="ARBA00022598"/>
    </source>
</evidence>
<dbReference type="Gene3D" id="3.40.1190.10">
    <property type="entry name" value="Mur-like, catalytic domain"/>
    <property type="match status" value="1"/>
</dbReference>
<dbReference type="Gene3D" id="3.90.190.20">
    <property type="entry name" value="Mur ligase, C-terminal domain"/>
    <property type="match status" value="1"/>
</dbReference>
<dbReference type="HAMAP" id="MF_00046">
    <property type="entry name" value="MurC"/>
    <property type="match status" value="1"/>
</dbReference>
<reference evidence="19" key="1">
    <citation type="submission" date="2021-02" db="EMBL/GenBank/DDBJ databases">
        <title>The CRISPR/cas machinery reduction and long-range gene transfer in the hot spring cyanobacterium Synechococcus.</title>
        <authorList>
            <person name="Dvorak P."/>
            <person name="Jahodarova E."/>
            <person name="Hasler P."/>
            <person name="Poulickova A."/>
        </authorList>
    </citation>
    <scope>NUCLEOTIDE SEQUENCE</scope>
    <source>
        <strain evidence="19">Rupite</strain>
    </source>
</reference>
<dbReference type="InterPro" id="IPR004101">
    <property type="entry name" value="Mur_ligase_C"/>
</dbReference>
<keyword evidence="12 14" id="KW-0961">Cell wall biogenesis/degradation</keyword>
<sequence>MLETLGGEDPVTSVSVQSQTLPLSLDPLIATYHFVGIGGVGMSALAYILAKQGFRVSGSDIAANGRTRRLEALGVRFVQGHTPEGLIGDPQVIYSSAIRPGNPELAAALGKGLAIWHRADLLAALFNHRPSIGVAGTHGKTTTSSMIGYVLLSAGWDPTLIIGGEVDAWEGNARLGQGEYLVAEVDESDGSLVRLHPKVGVITNIELDHPDHYTDLDQVIRAFQQYGQQSQTLVASLDCPNVAAHLSVDVGYSLQEHPQALYQARQIVYAGDSTSAEIWEGGSRLGQLRLQVLGSHNLSNALAAIAVGRQLGLGFGVIASALSQFQGAHRRFERKGEVGGVTFVDDYAHHPSEIQATLRAARLQQRRVVAVFQPHRHSRLARLFQDFARCFGDADVVLIVPTYGAGESPPLRSDSLRLAVAVSEYHPHVRYVGSLQQLPEVLRSVLQPGDLVTFLGAGDLNQQIAATMRAYAAQAEQLPLADPEPDSARQAEDSVSEMGASEVLAS</sequence>